<dbReference type="PROSITE" id="PS51886">
    <property type="entry name" value="TLDC"/>
    <property type="match status" value="1"/>
</dbReference>
<evidence type="ECO:0008006" key="6">
    <source>
        <dbReference type="Google" id="ProtNLM"/>
    </source>
</evidence>
<dbReference type="Gene3D" id="3.30.710.10">
    <property type="entry name" value="Potassium Channel Kv1.1, Chain A"/>
    <property type="match status" value="1"/>
</dbReference>
<dbReference type="CDD" id="cd18186">
    <property type="entry name" value="BTB_POZ_ZBTB_KLHL-like"/>
    <property type="match status" value="1"/>
</dbReference>
<dbReference type="AlphaFoldDB" id="A0A2N0RNA5"/>
<dbReference type="InterPro" id="IPR006571">
    <property type="entry name" value="TLDc_dom"/>
</dbReference>
<name>A0A2N0RNA5_9GLOM</name>
<feature type="domain" description="TLDc" evidence="3">
    <location>
        <begin position="374"/>
        <end position="541"/>
    </location>
</feature>
<dbReference type="InterPro" id="IPR052407">
    <property type="entry name" value="BTB_POZ_domain_cont_9"/>
</dbReference>
<dbReference type="Proteomes" id="UP000232688">
    <property type="component" value="Unassembled WGS sequence"/>
</dbReference>
<dbReference type="CDD" id="cd14733">
    <property type="entry name" value="BACK"/>
    <property type="match status" value="1"/>
</dbReference>
<reference evidence="4 5" key="1">
    <citation type="submission" date="2017-10" db="EMBL/GenBank/DDBJ databases">
        <title>Extensive intraspecific genome diversity in a model arbuscular mycorrhizal fungus.</title>
        <authorList>
            <person name="Chen E.C.H."/>
            <person name="Morin E."/>
            <person name="Baudet D."/>
            <person name="Noel J."/>
            <person name="Ndikumana S."/>
            <person name="Charron P."/>
            <person name="St-Onge C."/>
            <person name="Giorgi J."/>
            <person name="Grigoriev I.V."/>
            <person name="Roux C."/>
            <person name="Martin F.M."/>
            <person name="Corradi N."/>
        </authorList>
    </citation>
    <scope>NUCLEOTIDE SEQUENCE [LARGE SCALE GENOMIC DNA]</scope>
    <source>
        <strain evidence="4 5">A1</strain>
    </source>
</reference>
<feature type="region of interest" description="Disordered" evidence="1">
    <location>
        <begin position="51"/>
        <end position="73"/>
    </location>
</feature>
<protein>
    <recommendedName>
        <fullName evidence="6">Kelch-like protein 17</fullName>
    </recommendedName>
</protein>
<dbReference type="SMART" id="SM00225">
    <property type="entry name" value="BTB"/>
    <property type="match status" value="1"/>
</dbReference>
<dbReference type="InterPro" id="IPR011333">
    <property type="entry name" value="SKP1/BTB/POZ_sf"/>
</dbReference>
<dbReference type="EMBL" id="LLXH01000603">
    <property type="protein sequence ID" value="PKC64793.1"/>
    <property type="molecule type" value="Genomic_DNA"/>
</dbReference>
<dbReference type="Pfam" id="PF07534">
    <property type="entry name" value="TLD"/>
    <property type="match status" value="1"/>
</dbReference>
<evidence type="ECO:0000259" key="3">
    <source>
        <dbReference type="PROSITE" id="PS51886"/>
    </source>
</evidence>
<accession>A0A2N0RNA5</accession>
<dbReference type="VEuPathDB" id="FungiDB:RhiirFUN_010830"/>
<evidence type="ECO:0000313" key="4">
    <source>
        <dbReference type="EMBL" id="PKC64793.1"/>
    </source>
</evidence>
<dbReference type="VEuPathDB" id="FungiDB:RhiirA1_461929"/>
<sequence length="567" mass="66069">MAIVLQKLLNKYILIYFNNENDMMKAIYDYAIEDDSGTGLQVKKQDELIDKDGGFKNRRTRKTSTNNDSSLSEDEQFLEAMDSLTATSSKGKEDNEFYDITIEVGNDPYVKIFRAHMVILNYRSPYLRRILSTNVNRNNNDGSLTHIRLPNISPEIFQTILRYIYGGSLLLKGYDISDIIKILIAFSELGLQELIIHLQLFLIENRKNWMKQNFILIYKTSFENNSFLKLQDFCKEFIFNEPEKFFNSNDFTSLPESCVISLIQHENFQKNVIQVWEYVLKWGIAQNPELPSDPSNYSKNDLNTLRDTLQQCTRFIKFFGLNYKEFLDNVYPYKKVLPKDLRENLIKHFIKQPDNKPEPKITKEISSKNTMDSKIITIQHAELISKWIDKLEITDEIKNPYEFKLILRGSRDGFSPRKFHEICDNQSHTISIIKVEDSNEILGGYNPIIWKSDYSYGNTMDSFIFSFRNKENIEDYILSRVKDETLAIFNSACRGPAFDFDLVLNGNKRGSTLLSPPCYEKPIRKINGSFNVEEYEIFQITKGSEEYEMFQITKGSEPKGDSNCNIS</sequence>
<dbReference type="PROSITE" id="PS50097">
    <property type="entry name" value="BTB"/>
    <property type="match status" value="1"/>
</dbReference>
<dbReference type="GO" id="GO:0005737">
    <property type="term" value="C:cytoplasm"/>
    <property type="evidence" value="ECO:0007669"/>
    <property type="project" value="TreeGrafter"/>
</dbReference>
<evidence type="ECO:0000313" key="5">
    <source>
        <dbReference type="Proteomes" id="UP000232688"/>
    </source>
</evidence>
<dbReference type="VEuPathDB" id="FungiDB:FUN_007004"/>
<proteinExistence type="predicted"/>
<reference evidence="4 5" key="2">
    <citation type="submission" date="2017-10" db="EMBL/GenBank/DDBJ databases">
        <title>Genome analyses suggest a sexual origin of heterokaryosis in a supposedly ancient asexual fungus.</title>
        <authorList>
            <person name="Corradi N."/>
            <person name="Sedzielewska K."/>
            <person name="Noel J."/>
            <person name="Charron P."/>
            <person name="Farinelli L."/>
            <person name="Marton T."/>
            <person name="Kruger M."/>
            <person name="Pelin A."/>
            <person name="Brachmann A."/>
            <person name="Corradi N."/>
        </authorList>
    </citation>
    <scope>NUCLEOTIDE SEQUENCE [LARGE SCALE GENOMIC DNA]</scope>
    <source>
        <strain evidence="4 5">A1</strain>
    </source>
</reference>
<dbReference type="PANTHER" id="PTHR46306:SF1">
    <property type="entry name" value="BTB_POZ DOMAIN-CONTAINING PROTEIN 9"/>
    <property type="match status" value="1"/>
</dbReference>
<dbReference type="VEuPathDB" id="FungiDB:RhiirFUN_017463"/>
<evidence type="ECO:0000256" key="1">
    <source>
        <dbReference type="SAM" id="MobiDB-lite"/>
    </source>
</evidence>
<dbReference type="InterPro" id="IPR000210">
    <property type="entry name" value="BTB/POZ_dom"/>
</dbReference>
<organism evidence="4 5">
    <name type="scientific">Rhizophagus irregularis</name>
    <dbReference type="NCBI Taxonomy" id="588596"/>
    <lineage>
        <taxon>Eukaryota</taxon>
        <taxon>Fungi</taxon>
        <taxon>Fungi incertae sedis</taxon>
        <taxon>Mucoromycota</taxon>
        <taxon>Glomeromycotina</taxon>
        <taxon>Glomeromycetes</taxon>
        <taxon>Glomerales</taxon>
        <taxon>Glomeraceae</taxon>
        <taxon>Rhizophagus</taxon>
    </lineage>
</organism>
<gene>
    <name evidence="4" type="ORF">RhiirA1_461929</name>
</gene>
<evidence type="ECO:0000259" key="2">
    <source>
        <dbReference type="PROSITE" id="PS50097"/>
    </source>
</evidence>
<dbReference type="SUPFAM" id="SSF54695">
    <property type="entry name" value="POZ domain"/>
    <property type="match status" value="1"/>
</dbReference>
<dbReference type="Pfam" id="PF00651">
    <property type="entry name" value="BTB"/>
    <property type="match status" value="1"/>
</dbReference>
<feature type="domain" description="BTB" evidence="2">
    <location>
        <begin position="98"/>
        <end position="173"/>
    </location>
</feature>
<dbReference type="PANTHER" id="PTHR46306">
    <property type="entry name" value="BTB/POZ DOMAIN-CONTAINING PROTEIN 9"/>
    <property type="match status" value="1"/>
</dbReference>
<comment type="caution">
    <text evidence="4">The sequence shown here is derived from an EMBL/GenBank/DDBJ whole genome shotgun (WGS) entry which is preliminary data.</text>
</comment>